<evidence type="ECO:0000313" key="2">
    <source>
        <dbReference type="Proteomes" id="UP001642483"/>
    </source>
</evidence>
<name>A0ABP0F425_CLALP</name>
<reference evidence="1 2" key="1">
    <citation type="submission" date="2024-02" db="EMBL/GenBank/DDBJ databases">
        <authorList>
            <person name="Daric V."/>
            <person name="Darras S."/>
        </authorList>
    </citation>
    <scope>NUCLEOTIDE SEQUENCE [LARGE SCALE GENOMIC DNA]</scope>
</reference>
<accession>A0ABP0F425</accession>
<dbReference type="EMBL" id="CAWYQH010000002">
    <property type="protein sequence ID" value="CAK8673453.1"/>
    <property type="molecule type" value="Genomic_DNA"/>
</dbReference>
<organism evidence="1 2">
    <name type="scientific">Clavelina lepadiformis</name>
    <name type="common">Light-bulb sea squirt</name>
    <name type="synonym">Ascidia lepadiformis</name>
    <dbReference type="NCBI Taxonomy" id="159417"/>
    <lineage>
        <taxon>Eukaryota</taxon>
        <taxon>Metazoa</taxon>
        <taxon>Chordata</taxon>
        <taxon>Tunicata</taxon>
        <taxon>Ascidiacea</taxon>
        <taxon>Aplousobranchia</taxon>
        <taxon>Clavelinidae</taxon>
        <taxon>Clavelina</taxon>
    </lineage>
</organism>
<keyword evidence="2" id="KW-1185">Reference proteome</keyword>
<evidence type="ECO:0000313" key="1">
    <source>
        <dbReference type="EMBL" id="CAK8673453.1"/>
    </source>
</evidence>
<protein>
    <submittedName>
        <fullName evidence="1">Uncharacterized protein</fullName>
    </submittedName>
</protein>
<dbReference type="Proteomes" id="UP001642483">
    <property type="component" value="Unassembled WGS sequence"/>
</dbReference>
<sequence length="116" mass="12964">MLIHDEDLTRMKSDVSYSSNETSSHGKNCVYYVTKPIQTVVPSGVRLWTSARYCFAYLGFIGFVIMNTLRVDINVAILSMVNASYLVPEDSKNLTDVCPASQIQENRTGKDFNSGQ</sequence>
<comment type="caution">
    <text evidence="1">The sequence shown here is derived from an EMBL/GenBank/DDBJ whole genome shotgun (WGS) entry which is preliminary data.</text>
</comment>
<proteinExistence type="predicted"/>
<gene>
    <name evidence="1" type="ORF">CVLEPA_LOCUS3251</name>
</gene>